<protein>
    <recommendedName>
        <fullName evidence="2">PD-(D/E)XK nuclease-like domain-containing protein</fullName>
    </recommendedName>
</protein>
<proteinExistence type="predicted"/>
<keyword evidence="4" id="KW-1185">Reference proteome</keyword>
<accession>A0A9W8RQB1</accession>
<dbReference type="OrthoDB" id="4161186at2759"/>
<reference evidence="3" key="1">
    <citation type="submission" date="2022-09" db="EMBL/GenBank/DDBJ databases">
        <title>Fusarium specimens isolated from Avocado Roots.</title>
        <authorList>
            <person name="Stajich J."/>
            <person name="Roper C."/>
            <person name="Heimlech-Rivalta G."/>
        </authorList>
    </citation>
    <scope>NUCLEOTIDE SEQUENCE</scope>
    <source>
        <strain evidence="3">CF00136</strain>
    </source>
</reference>
<dbReference type="Pfam" id="PF20516">
    <property type="entry name" value="PDDEXK_12"/>
    <property type="match status" value="1"/>
</dbReference>
<feature type="domain" description="PD-(D/E)XK nuclease-like" evidence="2">
    <location>
        <begin position="113"/>
        <end position="357"/>
    </location>
</feature>
<feature type="compositionally biased region" description="Polar residues" evidence="1">
    <location>
        <begin position="24"/>
        <end position="33"/>
    </location>
</feature>
<dbReference type="Proteomes" id="UP001152049">
    <property type="component" value="Unassembled WGS sequence"/>
</dbReference>
<feature type="region of interest" description="Disordered" evidence="1">
    <location>
        <begin position="1"/>
        <end position="60"/>
    </location>
</feature>
<evidence type="ECO:0000256" key="1">
    <source>
        <dbReference type="SAM" id="MobiDB-lite"/>
    </source>
</evidence>
<evidence type="ECO:0000313" key="4">
    <source>
        <dbReference type="Proteomes" id="UP001152049"/>
    </source>
</evidence>
<dbReference type="AlphaFoldDB" id="A0A9W8RQB1"/>
<evidence type="ECO:0000259" key="2">
    <source>
        <dbReference type="Pfam" id="PF20516"/>
    </source>
</evidence>
<gene>
    <name evidence="3" type="ORF">NW762_012889</name>
</gene>
<comment type="caution">
    <text evidence="3">The sequence shown here is derived from an EMBL/GenBank/DDBJ whole genome shotgun (WGS) entry which is preliminary data.</text>
</comment>
<organism evidence="3 4">
    <name type="scientific">Fusarium torreyae</name>
    <dbReference type="NCBI Taxonomy" id="1237075"/>
    <lineage>
        <taxon>Eukaryota</taxon>
        <taxon>Fungi</taxon>
        <taxon>Dikarya</taxon>
        <taxon>Ascomycota</taxon>
        <taxon>Pezizomycotina</taxon>
        <taxon>Sordariomycetes</taxon>
        <taxon>Hypocreomycetidae</taxon>
        <taxon>Hypocreales</taxon>
        <taxon>Nectriaceae</taxon>
        <taxon>Fusarium</taxon>
    </lineage>
</organism>
<evidence type="ECO:0000313" key="3">
    <source>
        <dbReference type="EMBL" id="KAJ4248119.1"/>
    </source>
</evidence>
<name>A0A9W8RQB1_9HYPO</name>
<dbReference type="InterPro" id="IPR046797">
    <property type="entry name" value="PDDEXK_12"/>
</dbReference>
<sequence length="371" mass="41994">MAETENTPRASEQSGSRRLMRSKPSLTSSQSDATDSRTSKRSKRSQSPSKQLPYFGPAGHRLVRDMTSSHDSTALRDLLNDMTDVSRTYEVVPRRIKPNLERIQSPGQFGLLREYMFFDDKPSDEQQRTRPQASEGDLIRRITRIVEKSRECATLLSDESAWNNHVHSPLMDLLCSDMQDGSNQDLLDFQSCTTSNMDLTYHRFAEPASRVDYVFKLLPDKVAIPESPSEMPLVTTVPCFNWLTDRLMQQYPLAVSVETKRYGGDIAKAEAQLGIWHAAHWEFLLSRAGDDAVGKLGFLPGVVVHGHTWSIVITTRRGATTAVVCSLEFGKTDSIVDAFQVLAGLRRLRKWSLKTLWPWYKQHLPDLKLPP</sequence>
<dbReference type="EMBL" id="JAOQAZ010000037">
    <property type="protein sequence ID" value="KAJ4248119.1"/>
    <property type="molecule type" value="Genomic_DNA"/>
</dbReference>
<feature type="compositionally biased region" description="Polar residues" evidence="1">
    <location>
        <begin position="1"/>
        <end position="16"/>
    </location>
</feature>